<dbReference type="EnsemblMetazoa" id="AMAM016421-RA">
    <property type="protein sequence ID" value="AMAM016421-PA"/>
    <property type="gene ID" value="AMAM016421"/>
</dbReference>
<evidence type="ECO:0000313" key="2">
    <source>
        <dbReference type="EnsemblMetazoa" id="AMAM016421-PA"/>
    </source>
</evidence>
<organism evidence="2 3">
    <name type="scientific">Anopheles maculatus</name>
    <dbReference type="NCBI Taxonomy" id="74869"/>
    <lineage>
        <taxon>Eukaryota</taxon>
        <taxon>Metazoa</taxon>
        <taxon>Ecdysozoa</taxon>
        <taxon>Arthropoda</taxon>
        <taxon>Hexapoda</taxon>
        <taxon>Insecta</taxon>
        <taxon>Pterygota</taxon>
        <taxon>Neoptera</taxon>
        <taxon>Endopterygota</taxon>
        <taxon>Diptera</taxon>
        <taxon>Nematocera</taxon>
        <taxon>Culicoidea</taxon>
        <taxon>Culicidae</taxon>
        <taxon>Anophelinae</taxon>
        <taxon>Anopheles</taxon>
        <taxon>Anopheles maculatus group</taxon>
    </lineage>
</organism>
<protein>
    <submittedName>
        <fullName evidence="2">Uncharacterized protein</fullName>
    </submittedName>
</protein>
<evidence type="ECO:0000256" key="1">
    <source>
        <dbReference type="SAM" id="MobiDB-lite"/>
    </source>
</evidence>
<dbReference type="AlphaFoldDB" id="A0A182SZ92"/>
<evidence type="ECO:0000313" key="3">
    <source>
        <dbReference type="Proteomes" id="UP000075901"/>
    </source>
</evidence>
<proteinExistence type="predicted"/>
<feature type="region of interest" description="Disordered" evidence="1">
    <location>
        <begin position="1"/>
        <end position="21"/>
    </location>
</feature>
<accession>A0A182SZ92</accession>
<name>A0A182SZ92_9DIPT</name>
<dbReference type="VEuPathDB" id="VectorBase:AMAM016421"/>
<reference evidence="2" key="2">
    <citation type="submission" date="2020-05" db="UniProtKB">
        <authorList>
            <consortium name="EnsemblMetazoa"/>
        </authorList>
    </citation>
    <scope>IDENTIFICATION</scope>
    <source>
        <strain evidence="2">maculatus3</strain>
    </source>
</reference>
<feature type="compositionally biased region" description="Polar residues" evidence="1">
    <location>
        <begin position="10"/>
        <end position="21"/>
    </location>
</feature>
<sequence length="105" mass="12028">MSNPEFKEVQATSSPKESTSMISLAGRVQAHLMRRMDCVKKAIDTTVPDVSYVKECAEQLAAIVSAFETKHASVLETVDAEQWEEEEKQYEEFDRRRFEISILLK</sequence>
<dbReference type="Proteomes" id="UP000075901">
    <property type="component" value="Unassembled WGS sequence"/>
</dbReference>
<reference evidence="3" key="1">
    <citation type="submission" date="2013-09" db="EMBL/GenBank/DDBJ databases">
        <title>The Genome Sequence of Anopheles maculatus species B.</title>
        <authorList>
            <consortium name="The Broad Institute Genomics Platform"/>
            <person name="Neafsey D.E."/>
            <person name="Besansky N."/>
            <person name="Howell P."/>
            <person name="Walton C."/>
            <person name="Young S.K."/>
            <person name="Zeng Q."/>
            <person name="Gargeya S."/>
            <person name="Fitzgerald M."/>
            <person name="Haas B."/>
            <person name="Abouelleil A."/>
            <person name="Allen A.W."/>
            <person name="Alvarado L."/>
            <person name="Arachchi H.M."/>
            <person name="Berlin A.M."/>
            <person name="Chapman S.B."/>
            <person name="Gainer-Dewar J."/>
            <person name="Goldberg J."/>
            <person name="Griggs A."/>
            <person name="Gujja S."/>
            <person name="Hansen M."/>
            <person name="Howarth C."/>
            <person name="Imamovic A."/>
            <person name="Ireland A."/>
            <person name="Larimer J."/>
            <person name="McCowan C."/>
            <person name="Murphy C."/>
            <person name="Pearson M."/>
            <person name="Poon T.W."/>
            <person name="Priest M."/>
            <person name="Roberts A."/>
            <person name="Saif S."/>
            <person name="Shea T."/>
            <person name="Sisk P."/>
            <person name="Sykes S."/>
            <person name="Wortman J."/>
            <person name="Nusbaum C."/>
            <person name="Birren B."/>
        </authorList>
    </citation>
    <scope>NUCLEOTIDE SEQUENCE [LARGE SCALE GENOMIC DNA]</scope>
    <source>
        <strain evidence="3">maculatus3</strain>
    </source>
</reference>
<keyword evidence="3" id="KW-1185">Reference proteome</keyword>